<dbReference type="PANTHER" id="PTHR35471">
    <property type="entry name" value="OS07G0223700 PROTEIN"/>
    <property type="match status" value="1"/>
</dbReference>
<comment type="caution">
    <text evidence="3">The sequence shown here is derived from an EMBL/GenBank/DDBJ whole genome shotgun (WGS) entry which is preliminary data.</text>
</comment>
<keyword evidence="2" id="KW-0812">Transmembrane</keyword>
<sequence length="234" mass="25968">MQFWCPRFSRATAWWDHYDAVQTCAVVLLYIQVGCALIGSLGAVYTGIVLANLALALFALVAIESGSQSLGRAYAGLLVVSLVLDIVWFCLFTNEIRHFGSETQLGKFGAFSVQLMFWMQAAGSGFRFVSSFLWVQMYRLGAMSGALATQLPVDFDGSNALFGSYNLGHSLPEHESAEFGRMDIQVHRVSVYDNDVFSPMYQHSLRHNDSDVKNNGQRSQDESQLTTPLLDDEP</sequence>
<dbReference type="EMBL" id="CM026422">
    <property type="protein sequence ID" value="KAG0586104.1"/>
    <property type="molecule type" value="Genomic_DNA"/>
</dbReference>
<protein>
    <submittedName>
        <fullName evidence="3">Uncharacterized protein</fullName>
    </submittedName>
</protein>
<accession>A0A8T0IQT5</accession>
<evidence type="ECO:0000313" key="4">
    <source>
        <dbReference type="Proteomes" id="UP000822688"/>
    </source>
</evidence>
<dbReference type="PANTHER" id="PTHR35471:SF1">
    <property type="entry name" value="OS07G0223700 PROTEIN"/>
    <property type="match status" value="1"/>
</dbReference>
<evidence type="ECO:0000256" key="2">
    <source>
        <dbReference type="SAM" id="Phobius"/>
    </source>
</evidence>
<keyword evidence="2" id="KW-1133">Transmembrane helix</keyword>
<feature type="compositionally biased region" description="Polar residues" evidence="1">
    <location>
        <begin position="213"/>
        <end position="227"/>
    </location>
</feature>
<organism evidence="3 4">
    <name type="scientific">Ceratodon purpureus</name>
    <name type="common">Fire moss</name>
    <name type="synonym">Dicranum purpureum</name>
    <dbReference type="NCBI Taxonomy" id="3225"/>
    <lineage>
        <taxon>Eukaryota</taxon>
        <taxon>Viridiplantae</taxon>
        <taxon>Streptophyta</taxon>
        <taxon>Embryophyta</taxon>
        <taxon>Bryophyta</taxon>
        <taxon>Bryophytina</taxon>
        <taxon>Bryopsida</taxon>
        <taxon>Dicranidae</taxon>
        <taxon>Pseudoditrichales</taxon>
        <taxon>Ditrichaceae</taxon>
        <taxon>Ceratodon</taxon>
    </lineage>
</organism>
<evidence type="ECO:0000256" key="1">
    <source>
        <dbReference type="SAM" id="MobiDB-lite"/>
    </source>
</evidence>
<evidence type="ECO:0000313" key="3">
    <source>
        <dbReference type="EMBL" id="KAG0586104.1"/>
    </source>
</evidence>
<feature type="transmembrane region" description="Helical" evidence="2">
    <location>
        <begin position="45"/>
        <end position="63"/>
    </location>
</feature>
<feature type="transmembrane region" description="Helical" evidence="2">
    <location>
        <begin position="75"/>
        <end position="96"/>
    </location>
</feature>
<keyword evidence="4" id="KW-1185">Reference proteome</keyword>
<name>A0A8T0IQT5_CERPU</name>
<dbReference type="AlphaFoldDB" id="A0A8T0IQT5"/>
<proteinExistence type="predicted"/>
<reference evidence="3" key="1">
    <citation type="submission" date="2020-06" db="EMBL/GenBank/DDBJ databases">
        <title>WGS assembly of Ceratodon purpureus strain R40.</title>
        <authorList>
            <person name="Carey S.B."/>
            <person name="Jenkins J."/>
            <person name="Shu S."/>
            <person name="Lovell J.T."/>
            <person name="Sreedasyam A."/>
            <person name="Maumus F."/>
            <person name="Tiley G.P."/>
            <person name="Fernandez-Pozo N."/>
            <person name="Barry K."/>
            <person name="Chen C."/>
            <person name="Wang M."/>
            <person name="Lipzen A."/>
            <person name="Daum C."/>
            <person name="Saski C.A."/>
            <person name="Payton A.C."/>
            <person name="Mcbreen J.C."/>
            <person name="Conrad R.E."/>
            <person name="Kollar L.M."/>
            <person name="Olsson S."/>
            <person name="Huttunen S."/>
            <person name="Landis J.B."/>
            <person name="Wickett N.J."/>
            <person name="Johnson M.G."/>
            <person name="Rensing S.A."/>
            <person name="Grimwood J."/>
            <person name="Schmutz J."/>
            <person name="Mcdaniel S.F."/>
        </authorList>
    </citation>
    <scope>NUCLEOTIDE SEQUENCE</scope>
    <source>
        <strain evidence="3">R40</strain>
    </source>
</reference>
<keyword evidence="2" id="KW-0472">Membrane</keyword>
<gene>
    <name evidence="3" type="ORF">KC19_2G064600</name>
</gene>
<dbReference type="Proteomes" id="UP000822688">
    <property type="component" value="Chromosome 2"/>
</dbReference>
<feature type="region of interest" description="Disordered" evidence="1">
    <location>
        <begin position="207"/>
        <end position="234"/>
    </location>
</feature>